<accession>A0A0G0PTR6</accession>
<dbReference type="Pfam" id="PF00534">
    <property type="entry name" value="Glycos_transf_1"/>
    <property type="match status" value="2"/>
</dbReference>
<dbReference type="EMBL" id="LBXO01000066">
    <property type="protein sequence ID" value="KKR31293.1"/>
    <property type="molecule type" value="Genomic_DNA"/>
</dbReference>
<evidence type="ECO:0000313" key="4">
    <source>
        <dbReference type="Proteomes" id="UP000034137"/>
    </source>
</evidence>
<feature type="domain" description="Glycosyl transferase family 1" evidence="2">
    <location>
        <begin position="213"/>
        <end position="350"/>
    </location>
</feature>
<evidence type="ECO:0000313" key="3">
    <source>
        <dbReference type="EMBL" id="KKR31293.1"/>
    </source>
</evidence>
<evidence type="ECO:0000259" key="2">
    <source>
        <dbReference type="Pfam" id="PF00534"/>
    </source>
</evidence>
<keyword evidence="1 3" id="KW-0808">Transferase</keyword>
<feature type="non-terminal residue" evidence="3">
    <location>
        <position position="733"/>
    </location>
</feature>
<proteinExistence type="predicted"/>
<dbReference type="InterPro" id="IPR001296">
    <property type="entry name" value="Glyco_trans_1"/>
</dbReference>
<name>A0A0G0PTR6_9BACT</name>
<dbReference type="SUPFAM" id="SSF53756">
    <property type="entry name" value="UDP-Glycosyltransferase/glycogen phosphorylase"/>
    <property type="match status" value="2"/>
</dbReference>
<reference evidence="3 4" key="1">
    <citation type="journal article" date="2015" name="Nature">
        <title>rRNA introns, odd ribosomes, and small enigmatic genomes across a large radiation of phyla.</title>
        <authorList>
            <person name="Brown C.T."/>
            <person name="Hug L.A."/>
            <person name="Thomas B.C."/>
            <person name="Sharon I."/>
            <person name="Castelle C.J."/>
            <person name="Singh A."/>
            <person name="Wilkins M.J."/>
            <person name="Williams K.H."/>
            <person name="Banfield J.F."/>
        </authorList>
    </citation>
    <scope>NUCLEOTIDE SEQUENCE [LARGE SCALE GENOMIC DNA]</scope>
</reference>
<dbReference type="GO" id="GO:0016757">
    <property type="term" value="F:glycosyltransferase activity"/>
    <property type="evidence" value="ECO:0007669"/>
    <property type="project" value="InterPro"/>
</dbReference>
<sequence>MFTKKFQIKSMEKTDKIKIAVVHDHLGFCGGGERTVLLIANELGADFITAYASPNTFPELQKSLGSKLTILSKKVVRTRVVRFFWLRALFWKNKKIFKNYDLIIASSPTATEVVANYSKPDCVRIVYTHTTPRRIFDQYEYSKKTYPLILQPLFALFVKYWRWTYISGAMKFNINIANSNCVKKRVEDHTGGEVNAVIWPPIITENFRWLGQGDYFLSWGRLDELKRIELIVEAFKKMPEKKLMIASTGPRFEAVKKLAEGFENIRILGWVPDEELFNLVGNCRAAIYIPVDEDAGMTHLEANAAGKPAIVVAEGGLIESTIDGETGILIKSNPSVEDLIQAINAITPEWALAKKDVCINHARNYDKKIFIERIKKIVRNNDPKKPIIGIDASRWEDPRYPGQEKRTGVEVYSKYLIESLIPQINQDKFRIRIYTPRTITDLPLEIQKVIPGQKKWTKKFLTQELKHSPIDYFFTPSYFIPKNAPENSYVTVHDVIFKASPKRYSAWERIKQNYAVKQNIKRAKKIITVSEYSKNEISKYFNIQKENIVVAPIGHNQWTDIEKNNERDKSILFIGRIEKKKSIDLLISAFYQFQKNKPEWRLILAGKPGFGIDDTKKLIDRLGIQDKVQLLGYVSEETKKNLLTSSSIYAHPSSNEGSCIPLFEAWDAEIPAIVSDSEILKEVGKAGALFFKAGEEKDLLDKLNLLAEDMALRKALIEKGRTLIKNMGWQKTA</sequence>
<dbReference type="AlphaFoldDB" id="A0A0G0PTR6"/>
<comment type="caution">
    <text evidence="3">The sequence shown here is derived from an EMBL/GenBank/DDBJ whole genome shotgun (WGS) entry which is preliminary data.</text>
</comment>
<gene>
    <name evidence="3" type="ORF">UT64_C0066G0006</name>
</gene>
<organism evidence="3 4">
    <name type="scientific">Candidatus Falkowbacteria bacterium GW2011_GWF2_39_8</name>
    <dbReference type="NCBI Taxonomy" id="1618642"/>
    <lineage>
        <taxon>Bacteria</taxon>
        <taxon>Candidatus Falkowiibacteriota</taxon>
    </lineage>
</organism>
<dbReference type="Gene3D" id="3.40.50.2000">
    <property type="entry name" value="Glycogen Phosphorylase B"/>
    <property type="match status" value="3"/>
</dbReference>
<dbReference type="CDD" id="cd03809">
    <property type="entry name" value="GT4_MtfB-like"/>
    <property type="match status" value="1"/>
</dbReference>
<dbReference type="PANTHER" id="PTHR46401">
    <property type="entry name" value="GLYCOSYLTRANSFERASE WBBK-RELATED"/>
    <property type="match status" value="1"/>
</dbReference>
<dbReference type="Proteomes" id="UP000034137">
    <property type="component" value="Unassembled WGS sequence"/>
</dbReference>
<dbReference type="GO" id="GO:0009103">
    <property type="term" value="P:lipopolysaccharide biosynthetic process"/>
    <property type="evidence" value="ECO:0007669"/>
    <property type="project" value="TreeGrafter"/>
</dbReference>
<protein>
    <submittedName>
        <fullName evidence="3">Glycosyl transferase, group 1</fullName>
    </submittedName>
</protein>
<evidence type="ECO:0000256" key="1">
    <source>
        <dbReference type="ARBA" id="ARBA00022679"/>
    </source>
</evidence>
<feature type="domain" description="Glycosyl transferase family 1" evidence="2">
    <location>
        <begin position="560"/>
        <end position="721"/>
    </location>
</feature>
<dbReference type="PANTHER" id="PTHR46401:SF2">
    <property type="entry name" value="GLYCOSYLTRANSFERASE WBBK-RELATED"/>
    <property type="match status" value="1"/>
</dbReference>